<dbReference type="InterPro" id="IPR058534">
    <property type="entry name" value="YjdF"/>
</dbReference>
<feature type="transmembrane region" description="Helical" evidence="1">
    <location>
        <begin position="9"/>
        <end position="26"/>
    </location>
</feature>
<evidence type="ECO:0000313" key="2">
    <source>
        <dbReference type="EMBL" id="MCZ8537892.1"/>
    </source>
</evidence>
<evidence type="ECO:0000313" key="3">
    <source>
        <dbReference type="Proteomes" id="UP001152173"/>
    </source>
</evidence>
<reference evidence="2" key="1">
    <citation type="submission" date="2022-05" db="EMBL/GenBank/DDBJ databases">
        <authorList>
            <person name="Colautti A."/>
            <person name="Iacumin L."/>
        </authorList>
    </citation>
    <scope>NUCLEOTIDE SEQUENCE</scope>
    <source>
        <strain evidence="2">SK 55</strain>
    </source>
</reference>
<comment type="caution">
    <text evidence="2">The sequence shown here is derived from an EMBL/GenBank/DDBJ whole genome shotgun (WGS) entry which is preliminary data.</text>
</comment>
<protein>
    <submittedName>
        <fullName evidence="2">DUF2238 domain-containing protein</fullName>
    </submittedName>
</protein>
<feature type="transmembrane region" description="Helical" evidence="1">
    <location>
        <begin position="176"/>
        <end position="197"/>
    </location>
</feature>
<keyword evidence="1" id="KW-0472">Membrane</keyword>
<dbReference type="AlphaFoldDB" id="A0A9X3LH50"/>
<gene>
    <name evidence="2" type="ORF">M9R32_11920</name>
</gene>
<dbReference type="Proteomes" id="UP001152173">
    <property type="component" value="Unassembled WGS sequence"/>
</dbReference>
<sequence length="211" mass="23890">MAFGKETKLHIILLLLVLAVFVWSVIKPAVWMTWMAEVGPSVIALIVVVATYNKFRLTTLSYFILALLSILTFIGGHYTYAEVPLFNWLKEEFGLARNHYDRFGHFLKGLSVIVIREILVRKTPLFKGSWLTAISISMVLALAALYEIVEWLSTKLPNAKKVAKDFLGMQGDQWDAQWDMSCAFLGAILATLILSGLHNKQMTRLDALKER</sequence>
<organism evidence="2 3">
    <name type="scientific">Paenisporosarcina quisquiliarum</name>
    <dbReference type="NCBI Taxonomy" id="365346"/>
    <lineage>
        <taxon>Bacteria</taxon>
        <taxon>Bacillati</taxon>
        <taxon>Bacillota</taxon>
        <taxon>Bacilli</taxon>
        <taxon>Bacillales</taxon>
        <taxon>Caryophanaceae</taxon>
        <taxon>Paenisporosarcina</taxon>
    </lineage>
</organism>
<dbReference type="RefSeq" id="WP_269926960.1">
    <property type="nucleotide sequence ID" value="NZ_JAMKBJ010000010.1"/>
</dbReference>
<feature type="transmembrane region" description="Helical" evidence="1">
    <location>
        <begin position="59"/>
        <end position="80"/>
    </location>
</feature>
<keyword evidence="1" id="KW-0812">Transmembrane</keyword>
<name>A0A9X3LH50_9BACL</name>
<feature type="transmembrane region" description="Helical" evidence="1">
    <location>
        <begin position="32"/>
        <end position="52"/>
    </location>
</feature>
<accession>A0A9X3LH50</accession>
<keyword evidence="1" id="KW-1133">Transmembrane helix</keyword>
<feature type="transmembrane region" description="Helical" evidence="1">
    <location>
        <begin position="131"/>
        <end position="149"/>
    </location>
</feature>
<dbReference type="Pfam" id="PF09997">
    <property type="entry name" value="DUF2238"/>
    <property type="match status" value="1"/>
</dbReference>
<dbReference type="PIRSF" id="PIRSF020606">
    <property type="entry name" value="UCP020606"/>
    <property type="match status" value="1"/>
</dbReference>
<proteinExistence type="predicted"/>
<keyword evidence="3" id="KW-1185">Reference proteome</keyword>
<dbReference type="EMBL" id="JAMKBJ010000010">
    <property type="protein sequence ID" value="MCZ8537892.1"/>
    <property type="molecule type" value="Genomic_DNA"/>
</dbReference>
<dbReference type="InterPro" id="IPR014509">
    <property type="entry name" value="YjdF-like"/>
</dbReference>
<feature type="transmembrane region" description="Helical" evidence="1">
    <location>
        <begin position="100"/>
        <end position="119"/>
    </location>
</feature>
<evidence type="ECO:0000256" key="1">
    <source>
        <dbReference type="SAM" id="Phobius"/>
    </source>
</evidence>